<keyword evidence="3" id="KW-1185">Reference proteome</keyword>
<gene>
    <name evidence="2" type="ORF">N4264_18110</name>
</gene>
<dbReference type="RefSeq" id="WP_261693636.1">
    <property type="nucleotide sequence ID" value="NZ_CP104694.1"/>
</dbReference>
<dbReference type="PROSITE" id="PS50851">
    <property type="entry name" value="CHEW"/>
    <property type="match status" value="1"/>
</dbReference>
<dbReference type="Pfam" id="PF01584">
    <property type="entry name" value="CheW"/>
    <property type="match status" value="1"/>
</dbReference>
<dbReference type="InterPro" id="IPR002545">
    <property type="entry name" value="CheW-lke_dom"/>
</dbReference>
<accession>A0ABY6B9B5</accession>
<dbReference type="InterPro" id="IPR036061">
    <property type="entry name" value="CheW-like_dom_sf"/>
</dbReference>
<protein>
    <submittedName>
        <fullName evidence="2">Chemotaxis protein CheW</fullName>
    </submittedName>
</protein>
<evidence type="ECO:0000313" key="3">
    <source>
        <dbReference type="Proteomes" id="UP001064632"/>
    </source>
</evidence>
<dbReference type="Proteomes" id="UP001064632">
    <property type="component" value="Chromosome"/>
</dbReference>
<reference evidence="2" key="1">
    <citation type="submission" date="2022-09" db="EMBL/GenBank/DDBJ databases">
        <title>Tahibacter sp. nov., isolated from a fresh water.</title>
        <authorList>
            <person name="Baek J.H."/>
            <person name="Lee J.K."/>
            <person name="Kim J.M."/>
            <person name="Jeon C.O."/>
        </authorList>
    </citation>
    <scope>NUCLEOTIDE SEQUENCE</scope>
    <source>
        <strain evidence="2">W38</strain>
    </source>
</reference>
<dbReference type="SMART" id="SM00260">
    <property type="entry name" value="CheW"/>
    <property type="match status" value="1"/>
</dbReference>
<organism evidence="2 3">
    <name type="scientific">Tahibacter amnicola</name>
    <dbReference type="NCBI Taxonomy" id="2976241"/>
    <lineage>
        <taxon>Bacteria</taxon>
        <taxon>Pseudomonadati</taxon>
        <taxon>Pseudomonadota</taxon>
        <taxon>Gammaproteobacteria</taxon>
        <taxon>Lysobacterales</taxon>
        <taxon>Rhodanobacteraceae</taxon>
        <taxon>Tahibacter</taxon>
    </lineage>
</organism>
<name>A0ABY6B9B5_9GAMM</name>
<proteinExistence type="predicted"/>
<evidence type="ECO:0000313" key="2">
    <source>
        <dbReference type="EMBL" id="UXI66653.1"/>
    </source>
</evidence>
<dbReference type="Gene3D" id="2.40.50.180">
    <property type="entry name" value="CheA-289, Domain 4"/>
    <property type="match status" value="1"/>
</dbReference>
<dbReference type="EMBL" id="CP104694">
    <property type="protein sequence ID" value="UXI66653.1"/>
    <property type="molecule type" value="Genomic_DNA"/>
</dbReference>
<dbReference type="Gene3D" id="2.30.30.40">
    <property type="entry name" value="SH3 Domains"/>
    <property type="match status" value="1"/>
</dbReference>
<evidence type="ECO:0000259" key="1">
    <source>
        <dbReference type="PROSITE" id="PS50851"/>
    </source>
</evidence>
<dbReference type="SUPFAM" id="SSF50341">
    <property type="entry name" value="CheW-like"/>
    <property type="match status" value="1"/>
</dbReference>
<feature type="domain" description="CheW-like" evidence="1">
    <location>
        <begin position="30"/>
        <end position="165"/>
    </location>
</feature>
<sequence length="176" mass="19136">MSMHDLSVATLRENFDNAFARAWRDVDRATEDFLFVRVRDDPYAIKLSEIAHLSADRPLMRLPGGAREALGLAAVRGTLVTVYDLGLLLGQGGGAAPRWMVVSRLPRVLGLAFDRLDGHRRVPASAVSPITQEQGGRHATEMAVNGDDGPRPVVSVRRLLDLLLPSVSAFGDRIDG</sequence>